<name>A0A973VYL3_9BRAD</name>
<dbReference type="PANTHER" id="PTHR22939">
    <property type="entry name" value="SERINE PROTEASE FAMILY S1C HTRA-RELATED"/>
    <property type="match status" value="1"/>
</dbReference>
<dbReference type="NCBIfam" id="TIGR02037">
    <property type="entry name" value="degP_htrA_DO"/>
    <property type="match status" value="1"/>
</dbReference>
<dbReference type="EC" id="3.4.21.107" evidence="4"/>
<dbReference type="PANTHER" id="PTHR22939:SF130">
    <property type="entry name" value="PERIPLASMIC SERINE ENDOPROTEASE DEGP-LIKE-RELATED"/>
    <property type="match status" value="1"/>
</dbReference>
<keyword evidence="7" id="KW-0732">Signal</keyword>
<dbReference type="Pfam" id="PF13365">
    <property type="entry name" value="Trypsin_2"/>
    <property type="match status" value="1"/>
</dbReference>
<feature type="active site" description="Charge relay system" evidence="14">
    <location>
        <position position="163"/>
    </location>
</feature>
<comment type="similarity">
    <text evidence="3">Belongs to the peptidase S1C family.</text>
</comment>
<evidence type="ECO:0000313" key="19">
    <source>
        <dbReference type="EMBL" id="WXC77638.1"/>
    </source>
</evidence>
<protein>
    <recommendedName>
        <fullName evidence="5">Probable periplasmic serine endoprotease DegP-like</fullName>
        <ecNumber evidence="4">3.4.21.107</ecNumber>
    </recommendedName>
    <alternativeName>
        <fullName evidence="13">Protease Do</fullName>
    </alternativeName>
</protein>
<feature type="active site" description="Charge relay system" evidence="14">
    <location>
        <position position="266"/>
    </location>
</feature>
<dbReference type="PRINTS" id="PR00834">
    <property type="entry name" value="PROTEASES2C"/>
</dbReference>
<keyword evidence="10 19" id="KW-0378">Hydrolase</keyword>
<keyword evidence="11" id="KW-0720">Serine protease</keyword>
<dbReference type="AlphaFoldDB" id="A0A973VYL3"/>
<accession>A0A973VYL3</accession>
<gene>
    <name evidence="18" type="ORF">HAP48_015450</name>
    <name evidence="19" type="ORF">WDK88_29970</name>
</gene>
<comment type="subcellular location">
    <subcellularLocation>
        <location evidence="2">Periplasm</location>
    </subcellularLocation>
</comment>
<dbReference type="SUPFAM" id="SSF50494">
    <property type="entry name" value="Trypsin-like serine proteases"/>
    <property type="match status" value="1"/>
</dbReference>
<evidence type="ECO:0000256" key="16">
    <source>
        <dbReference type="SAM" id="MobiDB-lite"/>
    </source>
</evidence>
<feature type="domain" description="PDZ" evidence="17">
    <location>
        <begin position="305"/>
        <end position="376"/>
    </location>
</feature>
<feature type="binding site" evidence="15">
    <location>
        <position position="193"/>
    </location>
    <ligand>
        <name>substrate</name>
    </ligand>
</feature>
<evidence type="ECO:0000256" key="11">
    <source>
        <dbReference type="ARBA" id="ARBA00022825"/>
    </source>
</evidence>
<evidence type="ECO:0000256" key="6">
    <source>
        <dbReference type="ARBA" id="ARBA00022670"/>
    </source>
</evidence>
<feature type="binding site" evidence="15">
    <location>
        <begin position="264"/>
        <end position="266"/>
    </location>
    <ligand>
        <name>substrate</name>
    </ligand>
</feature>
<keyword evidence="12" id="KW-0346">Stress response</keyword>
<dbReference type="PROSITE" id="PS50106">
    <property type="entry name" value="PDZ"/>
    <property type="match status" value="2"/>
</dbReference>
<dbReference type="RefSeq" id="WP_166203838.1">
    <property type="nucleotide sequence ID" value="NZ_CP088285.1"/>
</dbReference>
<dbReference type="SMART" id="SM00228">
    <property type="entry name" value="PDZ"/>
    <property type="match status" value="2"/>
</dbReference>
<dbReference type="GO" id="GO:0006508">
    <property type="term" value="P:proteolysis"/>
    <property type="evidence" value="ECO:0007669"/>
    <property type="project" value="UniProtKB-KW"/>
</dbReference>
<dbReference type="EMBL" id="JAAOLE020000001">
    <property type="protein sequence ID" value="NVI44318.1"/>
    <property type="molecule type" value="Genomic_DNA"/>
</dbReference>
<dbReference type="InterPro" id="IPR001940">
    <property type="entry name" value="Peptidase_S1C"/>
</dbReference>
<evidence type="ECO:0000256" key="12">
    <source>
        <dbReference type="ARBA" id="ARBA00023016"/>
    </source>
</evidence>
<dbReference type="Pfam" id="PF13180">
    <property type="entry name" value="PDZ_2"/>
    <property type="match status" value="2"/>
</dbReference>
<evidence type="ECO:0000256" key="15">
    <source>
        <dbReference type="PIRSR" id="PIRSR611782-2"/>
    </source>
</evidence>
<feature type="binding site" evidence="15">
    <location>
        <position position="163"/>
    </location>
    <ligand>
        <name>substrate</name>
    </ligand>
</feature>
<evidence type="ECO:0000256" key="4">
    <source>
        <dbReference type="ARBA" id="ARBA00013035"/>
    </source>
</evidence>
<evidence type="ECO:0000313" key="20">
    <source>
        <dbReference type="Proteomes" id="UP001432046"/>
    </source>
</evidence>
<dbReference type="FunFam" id="2.30.42.10:FF:000037">
    <property type="entry name" value="Periplasmic serine endoprotease DegP-like"/>
    <property type="match status" value="1"/>
</dbReference>
<evidence type="ECO:0000259" key="17">
    <source>
        <dbReference type="PROSITE" id="PS50106"/>
    </source>
</evidence>
<reference evidence="19" key="3">
    <citation type="submission" date="2024-03" db="EMBL/GenBank/DDBJ databases">
        <authorList>
            <person name="Bromfield E.S.P."/>
            <person name="Cloutier S."/>
        </authorList>
    </citation>
    <scope>NUCLEOTIDE SEQUENCE</scope>
    <source>
        <strain evidence="19">5S5</strain>
    </source>
</reference>
<evidence type="ECO:0000313" key="18">
    <source>
        <dbReference type="EMBL" id="NVI44318.1"/>
    </source>
</evidence>
<proteinExistence type="inferred from homology"/>
<reference evidence="18" key="1">
    <citation type="submission" date="2020-06" db="EMBL/GenBank/DDBJ databases">
        <title>Whole Genome Sequence of Bradyrhizobium sp. Strain 1S1.</title>
        <authorList>
            <person name="Bromfield E.S.P."/>
            <person name="Cloutier S."/>
        </authorList>
    </citation>
    <scope>NUCLEOTIDE SEQUENCE [LARGE SCALE GENOMIC DNA]</scope>
    <source>
        <strain evidence="18">1S1</strain>
    </source>
</reference>
<dbReference type="Gene3D" id="2.40.10.120">
    <property type="match status" value="1"/>
</dbReference>
<evidence type="ECO:0000256" key="1">
    <source>
        <dbReference type="ARBA" id="ARBA00001772"/>
    </source>
</evidence>
<evidence type="ECO:0000256" key="9">
    <source>
        <dbReference type="ARBA" id="ARBA00022764"/>
    </source>
</evidence>
<evidence type="ECO:0000256" key="2">
    <source>
        <dbReference type="ARBA" id="ARBA00004418"/>
    </source>
</evidence>
<feature type="active site" description="Charge relay system" evidence="14">
    <location>
        <position position="193"/>
    </location>
</feature>
<keyword evidence="8" id="KW-0677">Repeat</keyword>
<evidence type="ECO:0000256" key="8">
    <source>
        <dbReference type="ARBA" id="ARBA00022737"/>
    </source>
</evidence>
<dbReference type="SUPFAM" id="SSF50156">
    <property type="entry name" value="PDZ domain-like"/>
    <property type="match status" value="2"/>
</dbReference>
<dbReference type="InterPro" id="IPR001478">
    <property type="entry name" value="PDZ"/>
</dbReference>
<reference evidence="19" key="2">
    <citation type="journal article" date="2021" name="Int. J. Syst. Evol. Microbiol.">
        <title>Bradyrhizobium septentrionale sp. nov. (sv. septentrionale) and Bradyrhizobium quebecense sp. nov. (sv. septentrionale) associated with legumes native to Canada possess rearranged symbiosis genes and numerous insertion sequences.</title>
        <authorList>
            <person name="Bromfield E.S.P."/>
            <person name="Cloutier S."/>
        </authorList>
    </citation>
    <scope>NUCLEOTIDE SEQUENCE</scope>
    <source>
        <strain evidence="19">5S5</strain>
    </source>
</reference>
<keyword evidence="6" id="KW-0645">Protease</keyword>
<dbReference type="Gene3D" id="2.30.42.10">
    <property type="match status" value="2"/>
</dbReference>
<evidence type="ECO:0000256" key="5">
    <source>
        <dbReference type="ARBA" id="ARBA00013958"/>
    </source>
</evidence>
<dbReference type="InterPro" id="IPR009003">
    <property type="entry name" value="Peptidase_S1_PA"/>
</dbReference>
<dbReference type="Proteomes" id="UP001432046">
    <property type="component" value="Chromosome"/>
</dbReference>
<dbReference type="InterPro" id="IPR011782">
    <property type="entry name" value="Pept_S1C_Do"/>
</dbReference>
<organism evidence="18">
    <name type="scientific">Bradyrhizobium septentrionale</name>
    <dbReference type="NCBI Taxonomy" id="1404411"/>
    <lineage>
        <taxon>Bacteria</taxon>
        <taxon>Pseudomonadati</taxon>
        <taxon>Pseudomonadota</taxon>
        <taxon>Alphaproteobacteria</taxon>
        <taxon>Hyphomicrobiales</taxon>
        <taxon>Nitrobacteraceae</taxon>
        <taxon>Bradyrhizobium</taxon>
    </lineage>
</organism>
<keyword evidence="20" id="KW-1185">Reference proteome</keyword>
<keyword evidence="9" id="KW-0574">Periplasm</keyword>
<dbReference type="CDD" id="cd10839">
    <property type="entry name" value="cpPDZ1_DegP-like"/>
    <property type="match status" value="1"/>
</dbReference>
<evidence type="ECO:0000256" key="13">
    <source>
        <dbReference type="ARBA" id="ARBA00032850"/>
    </source>
</evidence>
<feature type="region of interest" description="Disordered" evidence="16">
    <location>
        <begin position="419"/>
        <end position="440"/>
    </location>
</feature>
<comment type="catalytic activity">
    <reaction evidence="1">
        <text>Acts on substrates that are at least partially unfolded. The cleavage site P1 residue is normally between a pair of hydrophobic residues, such as Val-|-Val.</text>
        <dbReference type="EC" id="3.4.21.107"/>
    </reaction>
</comment>
<feature type="domain" description="PDZ" evidence="17">
    <location>
        <begin position="431"/>
        <end position="517"/>
    </location>
</feature>
<dbReference type="InterPro" id="IPR036034">
    <property type="entry name" value="PDZ_sf"/>
</dbReference>
<sequence>MTERPDLSTLPSYKAPKRSLFSARKLALMASVVAGLGAATYGLSPSHNPADLFTTPAHAQVNNEVRKVQQPVGFADIVERVKPSVISVKVNINEKVAKDDSSNNDDSPFQPGSPMERFFRRFGGPDGLPPGLRGGPRGGGRAVTGQGSGFFISADGFAVTNNHVVDGADKVEVTTDDGKTYSAKVIGTDPRTDLALIKVEGGSNFQFAKLSDTKPRIGDWVLAVGNPFGLGGTVTAGIVSASGRDIGNGPYDDFIQIDAPVNKGNSGGPAFDVSGEVMGVNTAIYSPSGGSVGIAFSIPAATVKSVVAQLKDKGSVSRGWIGVQIQPVTSDIADSLGMKKAEGALVAEPQANGPAAKAGIESGDVITAVNGEPVKDARELARTIGGLAPGNAVKLNVLHKGQDKTINLTLGQLPNTLEAKADTDNSDKGNSSRGTDVPKLGLTVAPANSVAGAGKEGVVVTEVDPKSAAAERGFKEGDVILEVAGKSVGTAGEVRDAITAARSDSKNSVLMRVKSGGSSRFVAVPLAKG</sequence>
<dbReference type="GO" id="GO:0004252">
    <property type="term" value="F:serine-type endopeptidase activity"/>
    <property type="evidence" value="ECO:0007669"/>
    <property type="project" value="InterPro"/>
</dbReference>
<evidence type="ECO:0000256" key="14">
    <source>
        <dbReference type="PIRSR" id="PIRSR611782-1"/>
    </source>
</evidence>
<dbReference type="EMBL" id="CP147711">
    <property type="protein sequence ID" value="WXC77638.1"/>
    <property type="molecule type" value="Genomic_DNA"/>
</dbReference>
<evidence type="ECO:0000256" key="10">
    <source>
        <dbReference type="ARBA" id="ARBA00022801"/>
    </source>
</evidence>
<evidence type="ECO:0000256" key="3">
    <source>
        <dbReference type="ARBA" id="ARBA00010541"/>
    </source>
</evidence>
<evidence type="ECO:0000256" key="7">
    <source>
        <dbReference type="ARBA" id="ARBA00022729"/>
    </source>
</evidence>